<sequence length="1136" mass="124760">MLDRQKSRLKKSDIFGFHASKQVPESRCTGRPVLLDIKYRQVGGTIPHPSTPSFPVPVSASSLYLADLPDSFFLLTDGGMENCGTCLETPVTPCEPEPPCSNSFVSNCAIKSATSYQTKGAPCLASNVNFNNILNLNYSDLSSTCYNYFLHGFRDERDFEEFKQDLRDFLRLKRECWAANHGRASSPGSGRADNALEASVDDEAFCDLNEELEVICRPSSVYKNRRRHSSSRHHCGKDATPTADPEGAEPFHCERGDQASSTEGLADTTHFRSDNSKNCGSHLLESRGRFQARQDSFALREDFDRRSGLFEPHHRVIRRSGLPLARTSINHILMEFINGDEHFREFDRVYETVNGNNGSSPPAPRPASAEENRQVTNQDEPHTGSDGNNNGNDNGNEEHTSHPVDDNGNSDDDSPSFCANSGGPRDSLLLYRGRETLHRPSYVDDMLADFFDNDETFLEFEQEFQKFKSKRRSQLLLRSLSNMGSSKDIFGDLKAFCDRTLQQKERQRIWRMSSSKTMDSEESMDAANTEEAAPVCPSDGQESQEAGHEPLIWRSVEDWERMLRKMKRNSRLLLDRPGHHAGQQHHHKRQSVHGFTRPRSSHGQQYDRTQSLADLTRCHGNSTPPSGNANSVSRAQLVPCPSSGARHSCCSLDSKSLDRARDIHHKRSSVPNLAECSRTSSVDTETLDKPESTGGRTPRNVSLEECKEVSLDDLLPTPTECKAAKWANNFSVDSEEARYSSTSTLCSSNGGDPIEADDADNEDESTSSFSFSCSLGSDLHIHEDGDYTDDDLDRVPPGHGLRQGSCPPSTRSRSLMELSVGPKDREADTLSLQSTHSAGNIRYSSPCDPLDRESSVDMTGPTLDLRPAPYCRAASVPCCSYNSRSDGGQHQPHRPTTSASCDEAVCDIDTTITAPATSRDAGGPSLWSAPRPPSAVSDRLSDLESNDTYDTATSDLSDAELSDQFSSAKSDLSAGPLAAAAALSSLSTRSRSFDLDLSDISGTEEDDEDDFTPGSSPPDADRQWARHGVKDITARYEQAFAKSRHNSLETYGPGSNPYSRGHCHSYHGRETRREPSGDRNDKGSARPLSSSVSSFFSAYSTGTADAVSWLLPLIGQANFGPSVCRSNPGMCGSGAS</sequence>
<keyword evidence="3" id="KW-1185">Reference proteome</keyword>
<feature type="region of interest" description="Disordered" evidence="1">
    <location>
        <begin position="575"/>
        <end position="635"/>
    </location>
</feature>
<feature type="region of interest" description="Disordered" evidence="1">
    <location>
        <begin position="1044"/>
        <end position="1090"/>
    </location>
</feature>
<feature type="region of interest" description="Disordered" evidence="1">
    <location>
        <begin position="664"/>
        <end position="701"/>
    </location>
</feature>
<feature type="region of interest" description="Disordered" evidence="1">
    <location>
        <begin position="742"/>
        <end position="770"/>
    </location>
</feature>
<dbReference type="EMBL" id="JAWDGP010000740">
    <property type="protein sequence ID" value="KAK3797869.1"/>
    <property type="molecule type" value="Genomic_DNA"/>
</dbReference>
<accession>A0AAE1B201</accession>
<organism evidence="2 3">
    <name type="scientific">Elysia crispata</name>
    <name type="common">lettuce slug</name>
    <dbReference type="NCBI Taxonomy" id="231223"/>
    <lineage>
        <taxon>Eukaryota</taxon>
        <taxon>Metazoa</taxon>
        <taxon>Spiralia</taxon>
        <taxon>Lophotrochozoa</taxon>
        <taxon>Mollusca</taxon>
        <taxon>Gastropoda</taxon>
        <taxon>Heterobranchia</taxon>
        <taxon>Euthyneura</taxon>
        <taxon>Panpulmonata</taxon>
        <taxon>Sacoglossa</taxon>
        <taxon>Placobranchoidea</taxon>
        <taxon>Plakobranchidae</taxon>
        <taxon>Elysia</taxon>
    </lineage>
</organism>
<reference evidence="2" key="1">
    <citation type="journal article" date="2023" name="G3 (Bethesda)">
        <title>A reference genome for the long-term kleptoplast-retaining sea slug Elysia crispata morphotype clarki.</title>
        <authorList>
            <person name="Eastman K.E."/>
            <person name="Pendleton A.L."/>
            <person name="Shaikh M.A."/>
            <person name="Suttiyut T."/>
            <person name="Ogas R."/>
            <person name="Tomko P."/>
            <person name="Gavelis G."/>
            <person name="Widhalm J.R."/>
            <person name="Wisecaver J.H."/>
        </authorList>
    </citation>
    <scope>NUCLEOTIDE SEQUENCE</scope>
    <source>
        <strain evidence="2">ECLA1</strain>
    </source>
</reference>
<gene>
    <name evidence="2" type="ORF">RRG08_052468</name>
</gene>
<feature type="compositionally biased region" description="Acidic residues" evidence="1">
    <location>
        <begin position="754"/>
        <end position="765"/>
    </location>
</feature>
<evidence type="ECO:0000256" key="1">
    <source>
        <dbReference type="SAM" id="MobiDB-lite"/>
    </source>
</evidence>
<feature type="compositionally biased region" description="Basic and acidic residues" evidence="1">
    <location>
        <begin position="396"/>
        <end position="405"/>
    </location>
</feature>
<evidence type="ECO:0000313" key="3">
    <source>
        <dbReference type="Proteomes" id="UP001283361"/>
    </source>
</evidence>
<feature type="region of interest" description="Disordered" evidence="1">
    <location>
        <begin position="782"/>
        <end position="861"/>
    </location>
</feature>
<feature type="region of interest" description="Disordered" evidence="1">
    <location>
        <begin position="998"/>
        <end position="1023"/>
    </location>
</feature>
<feature type="compositionally biased region" description="Basic residues" evidence="1">
    <location>
        <begin position="582"/>
        <end position="591"/>
    </location>
</feature>
<name>A0AAE1B201_9GAST</name>
<protein>
    <submittedName>
        <fullName evidence="2">Uncharacterized protein</fullName>
    </submittedName>
</protein>
<dbReference type="AlphaFoldDB" id="A0AAE1B201"/>
<feature type="region of interest" description="Disordered" evidence="1">
    <location>
        <begin position="227"/>
        <end position="278"/>
    </location>
</feature>
<evidence type="ECO:0000313" key="2">
    <source>
        <dbReference type="EMBL" id="KAK3797869.1"/>
    </source>
</evidence>
<feature type="compositionally biased region" description="Basic and acidic residues" evidence="1">
    <location>
        <begin position="1067"/>
        <end position="1084"/>
    </location>
</feature>
<feature type="region of interest" description="Disordered" evidence="1">
    <location>
        <begin position="507"/>
        <end position="549"/>
    </location>
</feature>
<feature type="region of interest" description="Disordered" evidence="1">
    <location>
        <begin position="352"/>
        <end position="425"/>
    </location>
</feature>
<feature type="region of interest" description="Disordered" evidence="1">
    <location>
        <begin position="913"/>
        <end position="948"/>
    </location>
</feature>
<feature type="compositionally biased region" description="Polar residues" evidence="1">
    <location>
        <begin position="601"/>
        <end position="634"/>
    </location>
</feature>
<feature type="compositionally biased region" description="Acidic residues" evidence="1">
    <location>
        <begin position="1002"/>
        <end position="1011"/>
    </location>
</feature>
<feature type="compositionally biased region" description="Basic and acidic residues" evidence="1">
    <location>
        <begin position="368"/>
        <end position="383"/>
    </location>
</feature>
<dbReference type="Proteomes" id="UP001283361">
    <property type="component" value="Unassembled WGS sequence"/>
</dbReference>
<comment type="caution">
    <text evidence="2">The sequence shown here is derived from an EMBL/GenBank/DDBJ whole genome shotgun (WGS) entry which is preliminary data.</text>
</comment>
<proteinExistence type="predicted"/>